<gene>
    <name evidence="2" type="ORF">Ahy_A07g034829</name>
</gene>
<feature type="compositionally biased region" description="Basic and acidic residues" evidence="1">
    <location>
        <begin position="30"/>
        <end position="43"/>
    </location>
</feature>
<feature type="region of interest" description="Disordered" evidence="1">
    <location>
        <begin position="113"/>
        <end position="133"/>
    </location>
</feature>
<dbReference type="EMBL" id="SDMP01000007">
    <property type="protein sequence ID" value="RYR48751.1"/>
    <property type="molecule type" value="Genomic_DNA"/>
</dbReference>
<proteinExistence type="predicted"/>
<comment type="caution">
    <text evidence="2">The sequence shown here is derived from an EMBL/GenBank/DDBJ whole genome shotgun (WGS) entry which is preliminary data.</text>
</comment>
<name>A0A445CD48_ARAHY</name>
<reference evidence="2 3" key="1">
    <citation type="submission" date="2019-01" db="EMBL/GenBank/DDBJ databases">
        <title>Sequencing of cultivated peanut Arachis hypogaea provides insights into genome evolution and oil improvement.</title>
        <authorList>
            <person name="Chen X."/>
        </authorList>
    </citation>
    <scope>NUCLEOTIDE SEQUENCE [LARGE SCALE GENOMIC DNA]</scope>
    <source>
        <strain evidence="3">cv. Fuhuasheng</strain>
        <tissue evidence="2">Leaves</tissue>
    </source>
</reference>
<evidence type="ECO:0000313" key="3">
    <source>
        <dbReference type="Proteomes" id="UP000289738"/>
    </source>
</evidence>
<organism evidence="2 3">
    <name type="scientific">Arachis hypogaea</name>
    <name type="common">Peanut</name>
    <dbReference type="NCBI Taxonomy" id="3818"/>
    <lineage>
        <taxon>Eukaryota</taxon>
        <taxon>Viridiplantae</taxon>
        <taxon>Streptophyta</taxon>
        <taxon>Embryophyta</taxon>
        <taxon>Tracheophyta</taxon>
        <taxon>Spermatophyta</taxon>
        <taxon>Magnoliopsida</taxon>
        <taxon>eudicotyledons</taxon>
        <taxon>Gunneridae</taxon>
        <taxon>Pentapetalae</taxon>
        <taxon>rosids</taxon>
        <taxon>fabids</taxon>
        <taxon>Fabales</taxon>
        <taxon>Fabaceae</taxon>
        <taxon>Papilionoideae</taxon>
        <taxon>50 kb inversion clade</taxon>
        <taxon>dalbergioids sensu lato</taxon>
        <taxon>Dalbergieae</taxon>
        <taxon>Pterocarpus clade</taxon>
        <taxon>Arachis</taxon>
    </lineage>
</organism>
<dbReference type="AlphaFoldDB" id="A0A445CD48"/>
<feature type="compositionally biased region" description="Polar residues" evidence="1">
    <location>
        <begin position="114"/>
        <end position="133"/>
    </location>
</feature>
<sequence>MHCFREYLIINIVDAIQKRKNIIEDSSSEEEIHSYDGLSREEESVTDPAQQQMIVFQPPSQPLNITPQPQKVDESTPTVSPTPSKIDPAPEVTAVTLLMMARTASYVPKEFSLPSFSLDLTDSSQEEAQTQEG</sequence>
<accession>A0A445CD48</accession>
<feature type="region of interest" description="Disordered" evidence="1">
    <location>
        <begin position="26"/>
        <end position="88"/>
    </location>
</feature>
<evidence type="ECO:0000256" key="1">
    <source>
        <dbReference type="SAM" id="MobiDB-lite"/>
    </source>
</evidence>
<dbReference type="Proteomes" id="UP000289738">
    <property type="component" value="Chromosome A07"/>
</dbReference>
<protein>
    <submittedName>
        <fullName evidence="2">Uncharacterized protein</fullName>
    </submittedName>
</protein>
<feature type="compositionally biased region" description="Polar residues" evidence="1">
    <location>
        <begin position="62"/>
        <end position="83"/>
    </location>
</feature>
<evidence type="ECO:0000313" key="2">
    <source>
        <dbReference type="EMBL" id="RYR48751.1"/>
    </source>
</evidence>
<keyword evidence="3" id="KW-1185">Reference proteome</keyword>